<keyword evidence="10" id="KW-0378">Hydrolase</keyword>
<protein>
    <submittedName>
        <fullName evidence="10">ATP-dependent Clp protease ATP-binding subunit ClpA</fullName>
    </submittedName>
</protein>
<dbReference type="Gene3D" id="3.40.50.300">
    <property type="entry name" value="P-loop containing nucleotide triphosphate hydrolases"/>
    <property type="match status" value="2"/>
</dbReference>
<dbReference type="SUPFAM" id="SSF52540">
    <property type="entry name" value="P-loop containing nucleoside triphosphate hydrolases"/>
    <property type="match status" value="2"/>
</dbReference>
<dbReference type="InterPro" id="IPR036628">
    <property type="entry name" value="Clp_N_dom_sf"/>
</dbReference>
<evidence type="ECO:0000256" key="4">
    <source>
        <dbReference type="ARBA" id="ARBA00022840"/>
    </source>
</evidence>
<dbReference type="NCBIfam" id="TIGR02639">
    <property type="entry name" value="ClpA"/>
    <property type="match status" value="1"/>
</dbReference>
<dbReference type="InterPro" id="IPR004176">
    <property type="entry name" value="Clp_R_N"/>
</dbReference>
<evidence type="ECO:0000256" key="8">
    <source>
        <dbReference type="SAM" id="MobiDB-lite"/>
    </source>
</evidence>
<dbReference type="InterPro" id="IPR003959">
    <property type="entry name" value="ATPase_AAA_core"/>
</dbReference>
<feature type="region of interest" description="Disordered" evidence="8">
    <location>
        <begin position="142"/>
        <end position="161"/>
    </location>
</feature>
<keyword evidence="10" id="KW-0645">Protease</keyword>
<dbReference type="GO" id="GO:0005524">
    <property type="term" value="F:ATP binding"/>
    <property type="evidence" value="ECO:0007669"/>
    <property type="project" value="UniProtKB-KW"/>
</dbReference>
<dbReference type="GO" id="GO:0043335">
    <property type="term" value="P:protein unfolding"/>
    <property type="evidence" value="ECO:0007669"/>
    <property type="project" value="InterPro"/>
</dbReference>
<dbReference type="PRINTS" id="PR00300">
    <property type="entry name" value="CLPPROTEASEA"/>
</dbReference>
<keyword evidence="3 7" id="KW-0547">Nucleotide-binding</keyword>
<dbReference type="PANTHER" id="PTHR11638">
    <property type="entry name" value="ATP-DEPENDENT CLP PROTEASE"/>
    <property type="match status" value="1"/>
</dbReference>
<reference evidence="10 11" key="1">
    <citation type="submission" date="2018-06" db="EMBL/GenBank/DDBJ databases">
        <authorList>
            <consortium name="Pathogen Informatics"/>
            <person name="Doyle S."/>
        </authorList>
    </citation>
    <scope>NUCLEOTIDE SEQUENCE [LARGE SCALE GENOMIC DNA]</scope>
    <source>
        <strain evidence="10 11">NCTC10717</strain>
    </source>
</reference>
<name>A0A380N2E1_9GAMM</name>
<dbReference type="PROSITE" id="PS00871">
    <property type="entry name" value="CLPAB_2"/>
    <property type="match status" value="1"/>
</dbReference>
<evidence type="ECO:0000313" key="10">
    <source>
        <dbReference type="EMBL" id="SUO98466.1"/>
    </source>
</evidence>
<dbReference type="InterPro" id="IPR003593">
    <property type="entry name" value="AAA+_ATPase"/>
</dbReference>
<accession>A0A380N2E1</accession>
<evidence type="ECO:0000313" key="11">
    <source>
        <dbReference type="Proteomes" id="UP000254575"/>
    </source>
</evidence>
<dbReference type="PANTHER" id="PTHR11638:SF111">
    <property type="entry name" value="ATP-DEPENDENT CLP PROTEASE ATP-BINDING SUBUNIT CLPA"/>
    <property type="match status" value="1"/>
</dbReference>
<feature type="domain" description="Clp R" evidence="9">
    <location>
        <begin position="1"/>
        <end position="145"/>
    </location>
</feature>
<dbReference type="GO" id="GO:0005737">
    <property type="term" value="C:cytoplasm"/>
    <property type="evidence" value="ECO:0007669"/>
    <property type="project" value="TreeGrafter"/>
</dbReference>
<dbReference type="InterPro" id="IPR027417">
    <property type="entry name" value="P-loop_NTPase"/>
</dbReference>
<dbReference type="Pfam" id="PF07724">
    <property type="entry name" value="AAA_2"/>
    <property type="match status" value="1"/>
</dbReference>
<dbReference type="InterPro" id="IPR013461">
    <property type="entry name" value="ClpA"/>
</dbReference>
<evidence type="ECO:0000256" key="3">
    <source>
        <dbReference type="ARBA" id="ARBA00022741"/>
    </source>
</evidence>
<keyword evidence="4 7" id="KW-0067">ATP-binding</keyword>
<dbReference type="Proteomes" id="UP000254575">
    <property type="component" value="Unassembled WGS sequence"/>
</dbReference>
<keyword evidence="11" id="KW-1185">Reference proteome</keyword>
<dbReference type="FunFam" id="3.40.50.300:FF:000010">
    <property type="entry name" value="Chaperone clpB 1, putative"/>
    <property type="match status" value="1"/>
</dbReference>
<dbReference type="InterPro" id="IPR028299">
    <property type="entry name" value="ClpA/B_CS2"/>
</dbReference>
<sequence length="763" mass="84947">MLSNALEQAIDRAYRSAQSAHHEFLTLEHLLLALLDEQSVIDALLNLGANLNELREQLNQYLEEYCPKLAQESSEGTKPTMVFQRMIQRSVLNARNAGKDEVSCLNAVIAIISERDSYAAFFLRKQEITRLDLATYAAHGSARAAEHNNENEEDGKQAPRQSAVQEFTVNLNEKARQGRIDPLIGRDKEIERTMQSLCRRRKNNPILVGEAGVGKTAIAEGLAKAIVDGKVPEILADATVFSLDIGNLIAGTKYRGDFENRIKALLKELAQIKNAILFIDEIHTIIGAGATNGSTMDASNLIKPALANGELRCIGATTDQEYRQIFEQDHALARRFQKVDVAEPSLGDAVEILRGLRKRYEDFHATQYLDEALDAAVNLSDRYINDRRLPDKAIDLMDEAGARLKLLPQEERANAIDAIMIEQLVASIAKIPEKSVSQDDRNLLRTLERDLKTVVVGQDEAITSLSNAIKLSRAGLRDKEKPIGSFLFTGPTGVGKTEVCRQLAHVLGIKLLRFDMSEYMEAHTVSRLIGAPPGYVGYEKAGLLTEKIQKNPHAVLLLDEIEKAHPDIMNILLQIMDHGTLTDANGREVNCRNLIIIMTSNVGAFEMEKNRIGFGNTADSNLAKGRSEEAIKRYFTPEFRNRLDAIIPFAPLSKQSIEHVVDKFIIELEQQLEDRHISISLSPEAKNWLAEKGYDPKMGARPMARLIQKHIKQALAEKMLFGELAQHGGHVEVLLKDGELLLETEISGEFTDTSLLNTNSELY</sequence>
<feature type="compositionally biased region" description="Basic and acidic residues" evidence="8">
    <location>
        <begin position="144"/>
        <end position="157"/>
    </location>
</feature>
<dbReference type="PROSITE" id="PS51903">
    <property type="entry name" value="CLP_R"/>
    <property type="match status" value="1"/>
</dbReference>
<dbReference type="Gene3D" id="1.10.1780.10">
    <property type="entry name" value="Clp, N-terminal domain"/>
    <property type="match status" value="1"/>
</dbReference>
<dbReference type="InterPro" id="IPR050130">
    <property type="entry name" value="ClpA_ClpB"/>
</dbReference>
<evidence type="ECO:0000256" key="5">
    <source>
        <dbReference type="ARBA" id="ARBA00023186"/>
    </source>
</evidence>
<dbReference type="InterPro" id="IPR019489">
    <property type="entry name" value="Clp_ATPase_C"/>
</dbReference>
<dbReference type="Pfam" id="PF02861">
    <property type="entry name" value="Clp_N"/>
    <property type="match status" value="1"/>
</dbReference>
<evidence type="ECO:0000256" key="2">
    <source>
        <dbReference type="ARBA" id="ARBA00022737"/>
    </source>
</evidence>
<dbReference type="InterPro" id="IPR041546">
    <property type="entry name" value="ClpA/ClpB_AAA_lid"/>
</dbReference>
<dbReference type="AlphaFoldDB" id="A0A380N2E1"/>
<dbReference type="GO" id="GO:0006508">
    <property type="term" value="P:proteolysis"/>
    <property type="evidence" value="ECO:0007669"/>
    <property type="project" value="UniProtKB-KW"/>
</dbReference>
<dbReference type="GO" id="GO:0034605">
    <property type="term" value="P:cellular response to heat"/>
    <property type="evidence" value="ECO:0007669"/>
    <property type="project" value="TreeGrafter"/>
</dbReference>
<dbReference type="SMART" id="SM00382">
    <property type="entry name" value="AAA"/>
    <property type="match status" value="2"/>
</dbReference>
<evidence type="ECO:0000256" key="1">
    <source>
        <dbReference type="ARBA" id="ARBA00008675"/>
    </source>
</evidence>
<dbReference type="InterPro" id="IPR001270">
    <property type="entry name" value="ClpA/B"/>
</dbReference>
<keyword evidence="5 7" id="KW-0143">Chaperone</keyword>
<dbReference type="CDD" id="cd19499">
    <property type="entry name" value="RecA-like_ClpB_Hsp104-like"/>
    <property type="match status" value="1"/>
</dbReference>
<dbReference type="Pfam" id="PF17871">
    <property type="entry name" value="AAA_lid_9"/>
    <property type="match status" value="1"/>
</dbReference>
<dbReference type="GO" id="GO:0008233">
    <property type="term" value="F:peptidase activity"/>
    <property type="evidence" value="ECO:0007669"/>
    <property type="project" value="UniProtKB-KW"/>
</dbReference>
<evidence type="ECO:0000256" key="7">
    <source>
        <dbReference type="RuleBase" id="RU004432"/>
    </source>
</evidence>
<dbReference type="SMART" id="SM01086">
    <property type="entry name" value="ClpB_D2-small"/>
    <property type="match status" value="1"/>
</dbReference>
<dbReference type="RefSeq" id="WP_115219290.1">
    <property type="nucleotide sequence ID" value="NZ_UHIA01000004.1"/>
</dbReference>
<evidence type="ECO:0000256" key="6">
    <source>
        <dbReference type="PROSITE-ProRule" id="PRU01251"/>
    </source>
</evidence>
<dbReference type="InterPro" id="IPR018368">
    <property type="entry name" value="ClpA/B_CS1"/>
</dbReference>
<dbReference type="PROSITE" id="PS00870">
    <property type="entry name" value="CLPAB_1"/>
    <property type="match status" value="1"/>
</dbReference>
<dbReference type="CDD" id="cd00009">
    <property type="entry name" value="AAA"/>
    <property type="match status" value="1"/>
</dbReference>
<dbReference type="GO" id="GO:0016887">
    <property type="term" value="F:ATP hydrolysis activity"/>
    <property type="evidence" value="ECO:0007669"/>
    <property type="project" value="InterPro"/>
</dbReference>
<evidence type="ECO:0000259" key="9">
    <source>
        <dbReference type="PROSITE" id="PS51903"/>
    </source>
</evidence>
<gene>
    <name evidence="10" type="primary">clpA</name>
    <name evidence="10" type="ORF">NCTC10717_02218</name>
</gene>
<organism evidence="10 11">
    <name type="scientific">Suttonella indologenes</name>
    <dbReference type="NCBI Taxonomy" id="13276"/>
    <lineage>
        <taxon>Bacteria</taxon>
        <taxon>Pseudomonadati</taxon>
        <taxon>Pseudomonadota</taxon>
        <taxon>Gammaproteobacteria</taxon>
        <taxon>Cardiobacteriales</taxon>
        <taxon>Cardiobacteriaceae</taxon>
        <taxon>Suttonella</taxon>
    </lineage>
</organism>
<proteinExistence type="inferred from homology"/>
<dbReference type="FunFam" id="3.40.50.300:FF:000025">
    <property type="entry name" value="ATP-dependent Clp protease subunit"/>
    <property type="match status" value="1"/>
</dbReference>
<dbReference type="Pfam" id="PF00004">
    <property type="entry name" value="AAA"/>
    <property type="match status" value="1"/>
</dbReference>
<dbReference type="EMBL" id="UHIA01000004">
    <property type="protein sequence ID" value="SUO98466.1"/>
    <property type="molecule type" value="Genomic_DNA"/>
</dbReference>
<dbReference type="SUPFAM" id="SSF81923">
    <property type="entry name" value="Double Clp-N motif"/>
    <property type="match status" value="1"/>
</dbReference>
<dbReference type="OrthoDB" id="9803641at2"/>
<comment type="similarity">
    <text evidence="1 7">Belongs to the ClpA/ClpB family.</text>
</comment>
<dbReference type="Gene3D" id="1.10.8.60">
    <property type="match status" value="2"/>
</dbReference>
<dbReference type="Pfam" id="PF10431">
    <property type="entry name" value="ClpB_D2-small"/>
    <property type="match status" value="1"/>
</dbReference>
<keyword evidence="2 6" id="KW-0677">Repeat</keyword>